<reference evidence="6 7" key="1">
    <citation type="submission" date="2016-05" db="EMBL/GenBank/DDBJ databases">
        <title>Genome sequencing of Vitellibacter soesokkakensis RSSK-12.</title>
        <authorList>
            <person name="Thevarajoo S."/>
            <person name="Selvaratnam C."/>
            <person name="Goh K.M."/>
            <person name="Chan K.-G."/>
            <person name="Chong C.S."/>
        </authorList>
    </citation>
    <scope>NUCLEOTIDE SEQUENCE [LARGE SCALE GENOMIC DNA]</scope>
    <source>
        <strain evidence="6 7">RSSK-12</strain>
    </source>
</reference>
<dbReference type="InterPro" id="IPR000792">
    <property type="entry name" value="Tscrpt_reg_LuxR_C"/>
</dbReference>
<sequence>MSKILNVVVFEDNRHLRESLQFLLNLTPGYHCSGAYPNCKNLLENLKGKDCDICLMDIEMPGISGIEATKIIKKNFPQISVLIQTVFSDDDSIFQAICAGASGYILKTTSPDQYIEALSDVQSGGAPMTPSIARRVLQLFKSNVLTPSQEDYNLTEKEKQVLQKLTEGKSYKMIADELTISIETIKTHIKNIYSKLHVHSAPEAVAKAIQERIV</sequence>
<feature type="domain" description="Response regulatory" evidence="5">
    <location>
        <begin position="6"/>
        <end position="122"/>
    </location>
</feature>
<dbReference type="SMART" id="SM00448">
    <property type="entry name" value="REC"/>
    <property type="match status" value="1"/>
</dbReference>
<feature type="modified residue" description="4-aspartylphosphate" evidence="3">
    <location>
        <position position="57"/>
    </location>
</feature>
<organism evidence="6 7">
    <name type="scientific">Aequorivita soesokkakensis</name>
    <dbReference type="NCBI Taxonomy" id="1385699"/>
    <lineage>
        <taxon>Bacteria</taxon>
        <taxon>Pseudomonadati</taxon>
        <taxon>Bacteroidota</taxon>
        <taxon>Flavobacteriia</taxon>
        <taxon>Flavobacteriales</taxon>
        <taxon>Flavobacteriaceae</taxon>
        <taxon>Aequorivita</taxon>
    </lineage>
</organism>
<dbReference type="GO" id="GO:0003677">
    <property type="term" value="F:DNA binding"/>
    <property type="evidence" value="ECO:0007669"/>
    <property type="project" value="UniProtKB-KW"/>
</dbReference>
<dbReference type="Pfam" id="PF00196">
    <property type="entry name" value="GerE"/>
    <property type="match status" value="1"/>
</dbReference>
<evidence type="ECO:0000259" key="4">
    <source>
        <dbReference type="PROSITE" id="PS50043"/>
    </source>
</evidence>
<accession>A0A1A9LF30</accession>
<keyword evidence="7" id="KW-1185">Reference proteome</keyword>
<dbReference type="PANTHER" id="PTHR43214:SF43">
    <property type="entry name" value="TWO-COMPONENT RESPONSE REGULATOR"/>
    <property type="match status" value="1"/>
</dbReference>
<dbReference type="Pfam" id="PF00072">
    <property type="entry name" value="Response_reg"/>
    <property type="match status" value="1"/>
</dbReference>
<dbReference type="InterPro" id="IPR016032">
    <property type="entry name" value="Sig_transdc_resp-reg_C-effctor"/>
</dbReference>
<keyword evidence="1 3" id="KW-0597">Phosphoprotein</keyword>
<dbReference type="CDD" id="cd17535">
    <property type="entry name" value="REC_NarL-like"/>
    <property type="match status" value="1"/>
</dbReference>
<gene>
    <name evidence="6" type="ORF">A7A78_12445</name>
</gene>
<dbReference type="STRING" id="1385699.A7A78_12445"/>
<keyword evidence="2 6" id="KW-0238">DNA-binding</keyword>
<dbReference type="SMART" id="SM00421">
    <property type="entry name" value="HTH_LUXR"/>
    <property type="match status" value="1"/>
</dbReference>
<evidence type="ECO:0000313" key="7">
    <source>
        <dbReference type="Proteomes" id="UP000077552"/>
    </source>
</evidence>
<name>A0A1A9LF30_9FLAO</name>
<dbReference type="InterPro" id="IPR058245">
    <property type="entry name" value="NreC/VraR/RcsB-like_REC"/>
</dbReference>
<dbReference type="PRINTS" id="PR00038">
    <property type="entry name" value="HTHLUXR"/>
</dbReference>
<dbReference type="InterPro" id="IPR001789">
    <property type="entry name" value="Sig_transdc_resp-reg_receiver"/>
</dbReference>
<proteinExistence type="predicted"/>
<dbReference type="InterPro" id="IPR039420">
    <property type="entry name" value="WalR-like"/>
</dbReference>
<evidence type="ECO:0000313" key="6">
    <source>
        <dbReference type="EMBL" id="OAD91312.1"/>
    </source>
</evidence>
<dbReference type="PROSITE" id="PS50043">
    <property type="entry name" value="HTH_LUXR_2"/>
    <property type="match status" value="1"/>
</dbReference>
<dbReference type="Proteomes" id="UP000077552">
    <property type="component" value="Unassembled WGS sequence"/>
</dbReference>
<dbReference type="PROSITE" id="PS00622">
    <property type="entry name" value="HTH_LUXR_1"/>
    <property type="match status" value="1"/>
</dbReference>
<dbReference type="SUPFAM" id="SSF52172">
    <property type="entry name" value="CheY-like"/>
    <property type="match status" value="1"/>
</dbReference>
<dbReference type="EMBL" id="LXIE01000015">
    <property type="protein sequence ID" value="OAD91312.1"/>
    <property type="molecule type" value="Genomic_DNA"/>
</dbReference>
<evidence type="ECO:0000256" key="2">
    <source>
        <dbReference type="ARBA" id="ARBA00023125"/>
    </source>
</evidence>
<evidence type="ECO:0000256" key="1">
    <source>
        <dbReference type="ARBA" id="ARBA00022553"/>
    </source>
</evidence>
<comment type="caution">
    <text evidence="6">The sequence shown here is derived from an EMBL/GenBank/DDBJ whole genome shotgun (WGS) entry which is preliminary data.</text>
</comment>
<feature type="domain" description="HTH luxR-type" evidence="4">
    <location>
        <begin position="147"/>
        <end position="212"/>
    </location>
</feature>
<dbReference type="InterPro" id="IPR011006">
    <property type="entry name" value="CheY-like_superfamily"/>
</dbReference>
<dbReference type="PROSITE" id="PS50110">
    <property type="entry name" value="RESPONSE_REGULATORY"/>
    <property type="match status" value="1"/>
</dbReference>
<dbReference type="GO" id="GO:0000160">
    <property type="term" value="P:phosphorelay signal transduction system"/>
    <property type="evidence" value="ECO:0007669"/>
    <property type="project" value="InterPro"/>
</dbReference>
<dbReference type="RefSeq" id="WP_068761921.1">
    <property type="nucleotide sequence ID" value="NZ_LXIE01000015.1"/>
</dbReference>
<protein>
    <submittedName>
        <fullName evidence="6">DNA-binding response regulator</fullName>
    </submittedName>
</protein>
<evidence type="ECO:0000256" key="3">
    <source>
        <dbReference type="PROSITE-ProRule" id="PRU00169"/>
    </source>
</evidence>
<dbReference type="GO" id="GO:0006355">
    <property type="term" value="P:regulation of DNA-templated transcription"/>
    <property type="evidence" value="ECO:0007669"/>
    <property type="project" value="InterPro"/>
</dbReference>
<dbReference type="Gene3D" id="3.40.50.2300">
    <property type="match status" value="1"/>
</dbReference>
<dbReference type="SUPFAM" id="SSF46894">
    <property type="entry name" value="C-terminal effector domain of the bipartite response regulators"/>
    <property type="match status" value="1"/>
</dbReference>
<dbReference type="AlphaFoldDB" id="A0A1A9LF30"/>
<dbReference type="OrthoDB" id="9797341at2"/>
<dbReference type="PANTHER" id="PTHR43214">
    <property type="entry name" value="TWO-COMPONENT RESPONSE REGULATOR"/>
    <property type="match status" value="1"/>
</dbReference>
<evidence type="ECO:0000259" key="5">
    <source>
        <dbReference type="PROSITE" id="PS50110"/>
    </source>
</evidence>
<dbReference type="CDD" id="cd06170">
    <property type="entry name" value="LuxR_C_like"/>
    <property type="match status" value="1"/>
</dbReference>